<protein>
    <submittedName>
        <fullName evidence="2">Uncharacterized protein</fullName>
    </submittedName>
</protein>
<sequence length="191" mass="22228">MTHKSIALLVSLMFYFVVFAQQQSISTSKPTQYEIKKLCLEATKTAIQLEIANYQRWIDVRKQQNAPAEAAEFQKTLDSLKIELETYQKMPIDKYTLPEGKQAPQDFFSQNFARERITTTAWVESNAQNNTILHVEGMSKSGPWYHLVGILGNDYTQLKPNTKYRITFYTVYKRNYWNMPSAYVCITSIQK</sequence>
<keyword evidence="3" id="KW-1185">Reference proteome</keyword>
<reference evidence="3" key="2">
    <citation type="journal article" date="2017" name="Genome Announc.">
        <title>Draft genome sequence of Paludibacter jiangxiensis NM7(T), a propionate-producing fermentative bacterium.</title>
        <authorList>
            <person name="Qiu Y.-L."/>
            <person name="Tourlousse D.M."/>
            <person name="Matsuura N."/>
            <person name="Ohashi A."/>
            <person name="Sekiguchi Y."/>
        </authorList>
    </citation>
    <scope>NUCLEOTIDE SEQUENCE [LARGE SCALE GENOMIC DNA]</scope>
    <source>
        <strain evidence="3">NM7</strain>
    </source>
</reference>
<proteinExistence type="predicted"/>
<dbReference type="AlphaFoldDB" id="A0A161L837"/>
<evidence type="ECO:0000313" key="2">
    <source>
        <dbReference type="EMBL" id="GAT63144.1"/>
    </source>
</evidence>
<dbReference type="RefSeq" id="WP_153802530.1">
    <property type="nucleotide sequence ID" value="NZ_BDCR01000003.1"/>
</dbReference>
<keyword evidence="1" id="KW-0732">Signal</keyword>
<dbReference type="EMBL" id="BDCR01000003">
    <property type="protein sequence ID" value="GAT63144.1"/>
    <property type="molecule type" value="Genomic_DNA"/>
</dbReference>
<accession>A0A161L837</accession>
<gene>
    <name evidence="2" type="ORF">PJIAN_3458</name>
</gene>
<dbReference type="STRING" id="681398.PJIAN_3458"/>
<name>A0A161L837_9BACT</name>
<evidence type="ECO:0000313" key="3">
    <source>
        <dbReference type="Proteomes" id="UP000076586"/>
    </source>
</evidence>
<organism evidence="2 3">
    <name type="scientific">Paludibacter jiangxiensis</name>
    <dbReference type="NCBI Taxonomy" id="681398"/>
    <lineage>
        <taxon>Bacteria</taxon>
        <taxon>Pseudomonadati</taxon>
        <taxon>Bacteroidota</taxon>
        <taxon>Bacteroidia</taxon>
        <taxon>Bacteroidales</taxon>
        <taxon>Paludibacteraceae</taxon>
        <taxon>Paludibacter</taxon>
    </lineage>
</organism>
<reference evidence="3" key="1">
    <citation type="submission" date="2016-04" db="EMBL/GenBank/DDBJ databases">
        <title>Draft genome sequence of Paludibacter jiangxiensis strain NM7.</title>
        <authorList>
            <person name="Qiu Y."/>
            <person name="Matsuura N."/>
            <person name="Ohashi A."/>
            <person name="Tourlousse M.D."/>
            <person name="Sekiguchi Y."/>
        </authorList>
    </citation>
    <scope>NUCLEOTIDE SEQUENCE [LARGE SCALE GENOMIC DNA]</scope>
    <source>
        <strain evidence="3">NM7</strain>
    </source>
</reference>
<comment type="caution">
    <text evidence="2">The sequence shown here is derived from an EMBL/GenBank/DDBJ whole genome shotgun (WGS) entry which is preliminary data.</text>
</comment>
<evidence type="ECO:0000256" key="1">
    <source>
        <dbReference type="SAM" id="SignalP"/>
    </source>
</evidence>
<dbReference type="OrthoDB" id="9799897at2"/>
<feature type="signal peptide" evidence="1">
    <location>
        <begin position="1"/>
        <end position="20"/>
    </location>
</feature>
<dbReference type="Proteomes" id="UP000076586">
    <property type="component" value="Unassembled WGS sequence"/>
</dbReference>
<feature type="chain" id="PRO_5007823950" evidence="1">
    <location>
        <begin position="21"/>
        <end position="191"/>
    </location>
</feature>